<evidence type="ECO:0000313" key="2">
    <source>
        <dbReference type="EMBL" id="QWK89172.1"/>
    </source>
</evidence>
<protein>
    <submittedName>
        <fullName evidence="2">VOC family protein</fullName>
    </submittedName>
</protein>
<evidence type="ECO:0000313" key="3">
    <source>
        <dbReference type="Proteomes" id="UP000679352"/>
    </source>
</evidence>
<dbReference type="InterPro" id="IPR029068">
    <property type="entry name" value="Glyas_Bleomycin-R_OHBP_Dase"/>
</dbReference>
<gene>
    <name evidence="2" type="ORF">KM031_09815</name>
</gene>
<reference evidence="2" key="1">
    <citation type="submission" date="2021-06" db="EMBL/GenBank/DDBJ databases">
        <title>Direct submission.</title>
        <authorList>
            <person name="Lee C.-S."/>
            <person name="Jin L."/>
        </authorList>
    </citation>
    <scope>NUCLEOTIDE SEQUENCE</scope>
    <source>
        <strain evidence="2">Con5</strain>
    </source>
</reference>
<dbReference type="InterPro" id="IPR037523">
    <property type="entry name" value="VOC_core"/>
</dbReference>
<dbReference type="EMBL" id="CP076361">
    <property type="protein sequence ID" value="QWK89172.1"/>
    <property type="molecule type" value="Genomic_DNA"/>
</dbReference>
<keyword evidence="3" id="KW-1185">Reference proteome</keyword>
<sequence length="127" mass="13654">MSAPLACLDHAAFHVRDIAFHIAFFRDVLGMTVTKLDGDPDDPKQAWLLGGIQLIRDAEFTGPEGRFGHLGIICQDLPATIAAAEAYGAVATAKGPHWLLLPDGLLLELMAQKGDAVRIIRSVDPRA</sequence>
<evidence type="ECO:0000259" key="1">
    <source>
        <dbReference type="PROSITE" id="PS51819"/>
    </source>
</evidence>
<dbReference type="AlphaFoldDB" id="A0A975P4F6"/>
<name>A0A975P4F6_9RHOB</name>
<dbReference type="RefSeq" id="WP_215505815.1">
    <property type="nucleotide sequence ID" value="NZ_CP076361.1"/>
</dbReference>
<dbReference type="KEGG" id="gfu:KM031_09815"/>
<accession>A0A975P4F6</accession>
<dbReference type="SUPFAM" id="SSF54593">
    <property type="entry name" value="Glyoxalase/Bleomycin resistance protein/Dihydroxybiphenyl dioxygenase"/>
    <property type="match status" value="1"/>
</dbReference>
<dbReference type="Proteomes" id="UP000679352">
    <property type="component" value="Chromosome"/>
</dbReference>
<dbReference type="PROSITE" id="PS51819">
    <property type="entry name" value="VOC"/>
    <property type="match status" value="1"/>
</dbReference>
<organism evidence="2 3">
    <name type="scientific">Gemmobacter fulvus</name>
    <dbReference type="NCBI Taxonomy" id="2840474"/>
    <lineage>
        <taxon>Bacteria</taxon>
        <taxon>Pseudomonadati</taxon>
        <taxon>Pseudomonadota</taxon>
        <taxon>Alphaproteobacteria</taxon>
        <taxon>Rhodobacterales</taxon>
        <taxon>Paracoccaceae</taxon>
        <taxon>Gemmobacter</taxon>
    </lineage>
</organism>
<dbReference type="CDD" id="cd06587">
    <property type="entry name" value="VOC"/>
    <property type="match status" value="1"/>
</dbReference>
<proteinExistence type="predicted"/>
<feature type="domain" description="VOC" evidence="1">
    <location>
        <begin position="7"/>
        <end position="127"/>
    </location>
</feature>
<dbReference type="Gene3D" id="3.10.180.10">
    <property type="entry name" value="2,3-Dihydroxybiphenyl 1,2-Dioxygenase, domain 1"/>
    <property type="match status" value="1"/>
</dbReference>